<dbReference type="RefSeq" id="WP_224190297.1">
    <property type="nucleotide sequence ID" value="NZ_JAIRAU010000001.1"/>
</dbReference>
<protein>
    <submittedName>
        <fullName evidence="3">Uncharacterized protein</fullName>
    </submittedName>
</protein>
<feature type="region of interest" description="Disordered" evidence="1">
    <location>
        <begin position="1"/>
        <end position="24"/>
    </location>
</feature>
<evidence type="ECO:0000313" key="4">
    <source>
        <dbReference type="Proteomes" id="UP001139031"/>
    </source>
</evidence>
<reference evidence="3" key="1">
    <citation type="submission" date="2021-08" db="EMBL/GenBank/DDBJ databases">
        <authorList>
            <person name="Stevens D.C."/>
        </authorList>
    </citation>
    <scope>NUCLEOTIDE SEQUENCE</scope>
    <source>
        <strain evidence="3">DSM 53165</strain>
    </source>
</reference>
<evidence type="ECO:0000256" key="1">
    <source>
        <dbReference type="SAM" id="MobiDB-lite"/>
    </source>
</evidence>
<keyword evidence="2" id="KW-1133">Transmembrane helix</keyword>
<dbReference type="Proteomes" id="UP001139031">
    <property type="component" value="Unassembled WGS sequence"/>
</dbReference>
<feature type="compositionally biased region" description="Polar residues" evidence="1">
    <location>
        <begin position="1"/>
        <end position="14"/>
    </location>
</feature>
<accession>A0ABS7TJZ6</accession>
<sequence>MTDSNDTVQETGSKGQLARAGQGWRGDEHALQVAAAREAGLPAGQAAIDLYTEGFRRGLQERDPADGAIVLRGRTVLRADEMMRSLKPMLRFLRIGPDYIGLRVVEGEFELRVAGQVADASEPVQGAARTVLMIWIFSAIIGYLLLENSQVAALLAWGVGLLVGASALRRGQLSGRTMLAARLAVGLGILAHEEQLILPPAGGGDGGA</sequence>
<organism evidence="3 4">
    <name type="scientific">Nannocystis pusilla</name>
    <dbReference type="NCBI Taxonomy" id="889268"/>
    <lineage>
        <taxon>Bacteria</taxon>
        <taxon>Pseudomonadati</taxon>
        <taxon>Myxococcota</taxon>
        <taxon>Polyangia</taxon>
        <taxon>Nannocystales</taxon>
        <taxon>Nannocystaceae</taxon>
        <taxon>Nannocystis</taxon>
    </lineage>
</organism>
<feature type="transmembrane region" description="Helical" evidence="2">
    <location>
        <begin position="151"/>
        <end position="168"/>
    </location>
</feature>
<name>A0ABS7TJZ6_9BACT</name>
<keyword evidence="4" id="KW-1185">Reference proteome</keyword>
<gene>
    <name evidence="3" type="ORF">K7C98_04720</name>
</gene>
<keyword evidence="2" id="KW-0472">Membrane</keyword>
<keyword evidence="2" id="KW-0812">Transmembrane</keyword>
<feature type="transmembrane region" description="Helical" evidence="2">
    <location>
        <begin position="126"/>
        <end position="145"/>
    </location>
</feature>
<evidence type="ECO:0000256" key="2">
    <source>
        <dbReference type="SAM" id="Phobius"/>
    </source>
</evidence>
<comment type="caution">
    <text evidence="3">The sequence shown here is derived from an EMBL/GenBank/DDBJ whole genome shotgun (WGS) entry which is preliminary data.</text>
</comment>
<evidence type="ECO:0000313" key="3">
    <source>
        <dbReference type="EMBL" id="MBZ5708550.1"/>
    </source>
</evidence>
<dbReference type="EMBL" id="JAIRAU010000001">
    <property type="protein sequence ID" value="MBZ5708550.1"/>
    <property type="molecule type" value="Genomic_DNA"/>
</dbReference>
<proteinExistence type="predicted"/>